<reference evidence="8 9" key="1">
    <citation type="submission" date="2018-03" db="EMBL/GenBank/DDBJ databases">
        <title>Non-Typhoidal Salmonella genome sequencing and assembly.</title>
        <authorList>
            <person name="Matchawe C."/>
        </authorList>
    </citation>
    <scope>NUCLEOTIDE SEQUENCE [LARGE SCALE GENOMIC DNA]</scope>
    <source>
        <strain evidence="8 9">22sa</strain>
    </source>
</reference>
<accession>A0A4Z0LSC5</accession>
<dbReference type="Proteomes" id="UP000298196">
    <property type="component" value="Unassembled WGS sequence"/>
</dbReference>
<dbReference type="InterPro" id="IPR050351">
    <property type="entry name" value="BphY/WalK/GraS-like"/>
</dbReference>
<dbReference type="AlphaFoldDB" id="A0A4Z0LSC5"/>
<dbReference type="GO" id="GO:0000155">
    <property type="term" value="F:phosphorelay sensor kinase activity"/>
    <property type="evidence" value="ECO:0007669"/>
    <property type="project" value="TreeGrafter"/>
</dbReference>
<keyword evidence="3" id="KW-0597">Phosphoprotein</keyword>
<dbReference type="Pfam" id="PF02518">
    <property type="entry name" value="HATPase_c"/>
    <property type="match status" value="1"/>
</dbReference>
<evidence type="ECO:0000256" key="1">
    <source>
        <dbReference type="ARBA" id="ARBA00000085"/>
    </source>
</evidence>
<keyword evidence="5 8" id="KW-0418">Kinase</keyword>
<dbReference type="PRINTS" id="PR00344">
    <property type="entry name" value="BCTRLSENSOR"/>
</dbReference>
<gene>
    <name evidence="8" type="primary">cpxA</name>
    <name evidence="8" type="ORF">C9F07_15820</name>
</gene>
<evidence type="ECO:0000256" key="2">
    <source>
        <dbReference type="ARBA" id="ARBA00012438"/>
    </source>
</evidence>
<keyword evidence="6" id="KW-0902">Two-component regulatory system</keyword>
<organism evidence="8 9">
    <name type="scientific">Salmonella enterica subsp. enterica serovar Poona</name>
    <dbReference type="NCBI Taxonomy" id="436295"/>
    <lineage>
        <taxon>Bacteria</taxon>
        <taxon>Pseudomonadati</taxon>
        <taxon>Pseudomonadota</taxon>
        <taxon>Gammaproteobacteria</taxon>
        <taxon>Enterobacterales</taxon>
        <taxon>Enterobacteriaceae</taxon>
        <taxon>Salmonella</taxon>
    </lineage>
</organism>
<dbReference type="EMBL" id="PYKI01001658">
    <property type="protein sequence ID" value="TGD70191.1"/>
    <property type="molecule type" value="Genomic_DNA"/>
</dbReference>
<dbReference type="PROSITE" id="PS50109">
    <property type="entry name" value="HIS_KIN"/>
    <property type="match status" value="1"/>
</dbReference>
<dbReference type="InterPro" id="IPR004358">
    <property type="entry name" value="Sig_transdc_His_kin-like_C"/>
</dbReference>
<keyword evidence="4" id="KW-0808">Transferase</keyword>
<sequence length="59" mass="6642">VFRPVYRTDEARDRESGGTGLGLAIVESAMQQHRGWVKADDSPLGGLRLTLWLPLYKRT</sequence>
<comment type="catalytic activity">
    <reaction evidence="1">
        <text>ATP + protein L-histidine = ADP + protein N-phospho-L-histidine.</text>
        <dbReference type="EC" id="2.7.13.3"/>
    </reaction>
</comment>
<evidence type="ECO:0000313" key="9">
    <source>
        <dbReference type="Proteomes" id="UP000298196"/>
    </source>
</evidence>
<evidence type="ECO:0000313" key="8">
    <source>
        <dbReference type="EMBL" id="TGD70191.1"/>
    </source>
</evidence>
<name>A0A4Z0LSC5_SALET</name>
<dbReference type="Gene3D" id="3.30.565.10">
    <property type="entry name" value="Histidine kinase-like ATPase, C-terminal domain"/>
    <property type="match status" value="1"/>
</dbReference>
<evidence type="ECO:0000256" key="5">
    <source>
        <dbReference type="ARBA" id="ARBA00022777"/>
    </source>
</evidence>
<dbReference type="GO" id="GO:0016036">
    <property type="term" value="P:cellular response to phosphate starvation"/>
    <property type="evidence" value="ECO:0007669"/>
    <property type="project" value="TreeGrafter"/>
</dbReference>
<dbReference type="GO" id="GO:0004721">
    <property type="term" value="F:phosphoprotein phosphatase activity"/>
    <property type="evidence" value="ECO:0007669"/>
    <property type="project" value="TreeGrafter"/>
</dbReference>
<feature type="domain" description="Histidine kinase" evidence="7">
    <location>
        <begin position="1"/>
        <end position="57"/>
    </location>
</feature>
<proteinExistence type="predicted"/>
<evidence type="ECO:0000256" key="4">
    <source>
        <dbReference type="ARBA" id="ARBA00022679"/>
    </source>
</evidence>
<dbReference type="InterPro" id="IPR036890">
    <property type="entry name" value="HATPase_C_sf"/>
</dbReference>
<dbReference type="EC" id="2.7.13.3" evidence="2"/>
<dbReference type="PANTHER" id="PTHR45453:SF1">
    <property type="entry name" value="PHOSPHATE REGULON SENSOR PROTEIN PHOR"/>
    <property type="match status" value="1"/>
</dbReference>
<evidence type="ECO:0000256" key="3">
    <source>
        <dbReference type="ARBA" id="ARBA00022553"/>
    </source>
</evidence>
<protein>
    <recommendedName>
        <fullName evidence="2">histidine kinase</fullName>
        <ecNumber evidence="2">2.7.13.3</ecNumber>
    </recommendedName>
</protein>
<dbReference type="SUPFAM" id="SSF55874">
    <property type="entry name" value="ATPase domain of HSP90 chaperone/DNA topoisomerase II/histidine kinase"/>
    <property type="match status" value="1"/>
</dbReference>
<dbReference type="GO" id="GO:0005886">
    <property type="term" value="C:plasma membrane"/>
    <property type="evidence" value="ECO:0007669"/>
    <property type="project" value="TreeGrafter"/>
</dbReference>
<evidence type="ECO:0000256" key="6">
    <source>
        <dbReference type="ARBA" id="ARBA00023012"/>
    </source>
</evidence>
<dbReference type="PANTHER" id="PTHR45453">
    <property type="entry name" value="PHOSPHATE REGULON SENSOR PROTEIN PHOR"/>
    <property type="match status" value="1"/>
</dbReference>
<evidence type="ECO:0000259" key="7">
    <source>
        <dbReference type="PROSITE" id="PS50109"/>
    </source>
</evidence>
<comment type="caution">
    <text evidence="8">The sequence shown here is derived from an EMBL/GenBank/DDBJ whole genome shotgun (WGS) entry which is preliminary data.</text>
</comment>
<keyword evidence="9" id="KW-1185">Reference proteome</keyword>
<feature type="non-terminal residue" evidence="8">
    <location>
        <position position="1"/>
    </location>
</feature>
<dbReference type="InterPro" id="IPR005467">
    <property type="entry name" value="His_kinase_dom"/>
</dbReference>
<dbReference type="InterPro" id="IPR003594">
    <property type="entry name" value="HATPase_dom"/>
</dbReference>